<comment type="similarity">
    <text evidence="7">Belongs to the TonB-dependent receptor family.</text>
</comment>
<dbReference type="EMBL" id="CP042476">
    <property type="protein sequence ID" value="QED37983.1"/>
    <property type="molecule type" value="Genomic_DNA"/>
</dbReference>
<gene>
    <name evidence="11" type="ORF">FK178_09700</name>
</gene>
<proteinExistence type="inferred from homology"/>
<evidence type="ECO:0000256" key="1">
    <source>
        <dbReference type="ARBA" id="ARBA00004571"/>
    </source>
</evidence>
<feature type="chain" id="PRO_5022981646" evidence="8">
    <location>
        <begin position="19"/>
        <end position="915"/>
    </location>
</feature>
<feature type="signal peptide" evidence="8">
    <location>
        <begin position="1"/>
        <end position="18"/>
    </location>
</feature>
<evidence type="ECO:0000259" key="9">
    <source>
        <dbReference type="Pfam" id="PF07715"/>
    </source>
</evidence>
<dbReference type="Pfam" id="PF16344">
    <property type="entry name" value="FecR_C"/>
    <property type="match status" value="1"/>
</dbReference>
<organism evidence="11 12">
    <name type="scientific">Antarcticibacterium arcticum</name>
    <dbReference type="NCBI Taxonomy" id="2585771"/>
    <lineage>
        <taxon>Bacteria</taxon>
        <taxon>Pseudomonadati</taxon>
        <taxon>Bacteroidota</taxon>
        <taxon>Flavobacteriia</taxon>
        <taxon>Flavobacteriales</taxon>
        <taxon>Flavobacteriaceae</taxon>
        <taxon>Antarcticibacterium</taxon>
    </lineage>
</organism>
<evidence type="ECO:0000256" key="3">
    <source>
        <dbReference type="ARBA" id="ARBA00022452"/>
    </source>
</evidence>
<feature type="domain" description="TonB-dependent receptor plug" evidence="9">
    <location>
        <begin position="272"/>
        <end position="349"/>
    </location>
</feature>
<dbReference type="SUPFAM" id="SSF56935">
    <property type="entry name" value="Porins"/>
    <property type="match status" value="1"/>
</dbReference>
<evidence type="ECO:0000313" key="12">
    <source>
        <dbReference type="Proteomes" id="UP000321954"/>
    </source>
</evidence>
<dbReference type="InterPro" id="IPR039426">
    <property type="entry name" value="TonB-dep_rcpt-like"/>
</dbReference>
<evidence type="ECO:0000256" key="4">
    <source>
        <dbReference type="ARBA" id="ARBA00022692"/>
    </source>
</evidence>
<evidence type="ECO:0000256" key="2">
    <source>
        <dbReference type="ARBA" id="ARBA00022448"/>
    </source>
</evidence>
<keyword evidence="4 7" id="KW-0812">Transmembrane</keyword>
<dbReference type="RefSeq" id="WP_146834186.1">
    <property type="nucleotide sequence ID" value="NZ_CP042476.1"/>
</dbReference>
<dbReference type="KEGG" id="anp:FK178_09700"/>
<dbReference type="Proteomes" id="UP000321954">
    <property type="component" value="Chromosome"/>
</dbReference>
<sequence>MKFSFFIILLLVCFVSFSQETQHKISVNFQDAPLEEVILQLESKTNLKFYFIEEWLAGYRFTGAFENTSLEEILEKIFKETLLNFYRMEGNKIILTRNNVIYDQFPRDIFNNSAGSTVERGDAQPVFIAAERGQSNVKTIYIGKEDKTNKTRNFLLKGFAVEVESNRPLPNLTVIIKDRNIGTVTNEQGYYELLVPIGSHLLETSSLDTKPFQVRLVIYNNGELNLQLEENFEQLGEILLAAKSNQNVRQAITGLEQINVGEIKTIPLVLGERDILKVATTLPGISSAGEGAAGFNVRGGRADQNLILLDDAVLYNPAHFFGIFSALNPFTSGEVNIYKGSIPAEYGGRLSSVFDIKTKKANTQKFAGEASIGPVTSSLALEIPVVKEQSALLLGGRSTYSDWILQNLDEPNLKNTRASFYDIIAKYHHVINDNHDVEVTGYFSKDVFSITSDSLFSYDNRLGSLRYNHRFNSKNRGSLIVSNSNYNFNIDYQGGNANDFKSGYRISETEVKYNLNYLYSDKHDFNYGMSSKLYVVKPGRIEPFGEESTVEPLNISSEKGLESSLYVADNFKINEHLLITAGLRFSLYNSLGPGIQNNYEQGIPRSEFTIIEVQEFGSNEIMQTYVGPEVRFSARYFLAPELSLKGSYNTTYQYIHTLSNNTTVSPTDTYKLSDNNIKPQSASQYTLGLYKNFAHDMYETSVEGYYRESKDMLDFKVGAQLFLNENIETEVLQGEGQAYGVEFLIRKSLGKLNGWIGYSYSRSFLKLDSEFREERINNGAFFPANFDKPHDFSLVGNYKLTKRFSLSANFVYQTGRPVTFPIGKYSFNGADYVFYSDRNKFRIPDYYRLDVSFNVEGNHRIQKFVHSFWNVSVYNVLGRNNPYSVFFVTENGEVKAYQSSIFSIPIPTITYNFRF</sequence>
<evidence type="ECO:0000313" key="11">
    <source>
        <dbReference type="EMBL" id="QED37983.1"/>
    </source>
</evidence>
<keyword evidence="3 7" id="KW-1134">Transmembrane beta strand</keyword>
<dbReference type="InterPro" id="IPR008969">
    <property type="entry name" value="CarboxyPept-like_regulatory"/>
</dbReference>
<name>A0A5B8YMX9_9FLAO</name>
<dbReference type="GO" id="GO:0009279">
    <property type="term" value="C:cell outer membrane"/>
    <property type="evidence" value="ECO:0007669"/>
    <property type="project" value="UniProtKB-SubCell"/>
</dbReference>
<evidence type="ECO:0000256" key="5">
    <source>
        <dbReference type="ARBA" id="ARBA00023136"/>
    </source>
</evidence>
<evidence type="ECO:0000259" key="10">
    <source>
        <dbReference type="Pfam" id="PF16344"/>
    </source>
</evidence>
<dbReference type="SUPFAM" id="SSF49464">
    <property type="entry name" value="Carboxypeptidase regulatory domain-like"/>
    <property type="match status" value="1"/>
</dbReference>
<dbReference type="InterPro" id="IPR012910">
    <property type="entry name" value="Plug_dom"/>
</dbReference>
<keyword evidence="12" id="KW-1185">Reference proteome</keyword>
<dbReference type="Pfam" id="PF13715">
    <property type="entry name" value="CarbopepD_reg_2"/>
    <property type="match status" value="1"/>
</dbReference>
<reference evidence="11 12" key="1">
    <citation type="submission" date="2019-08" db="EMBL/GenBank/DDBJ databases">
        <title>Antarcticibacterium arcticum sp. nov., a bacterium isolated from marine sediment of the Canadian Beaufort Sea.</title>
        <authorList>
            <person name="Lee Y.M."/>
            <person name="Baek K."/>
            <person name="Lee D.-H."/>
            <person name="Shin S.C."/>
            <person name="Jin Y.K."/>
            <person name="Park Y."/>
        </authorList>
    </citation>
    <scope>NUCLEOTIDE SEQUENCE [LARGE SCALE GENOMIC DNA]</scope>
    <source>
        <strain evidence="11 12">PAMC 28998</strain>
    </source>
</reference>
<keyword evidence="8" id="KW-0732">Signal</keyword>
<dbReference type="InterPro" id="IPR036942">
    <property type="entry name" value="Beta-barrel_TonB_sf"/>
</dbReference>
<dbReference type="PROSITE" id="PS52016">
    <property type="entry name" value="TONB_DEPENDENT_REC_3"/>
    <property type="match status" value="1"/>
</dbReference>
<dbReference type="InterPro" id="IPR037066">
    <property type="entry name" value="Plug_dom_sf"/>
</dbReference>
<accession>A0A5B8YMX9</accession>
<keyword evidence="6 7" id="KW-0998">Cell outer membrane</keyword>
<dbReference type="AlphaFoldDB" id="A0A5B8YMX9"/>
<evidence type="ECO:0000256" key="8">
    <source>
        <dbReference type="SAM" id="SignalP"/>
    </source>
</evidence>
<dbReference type="Pfam" id="PF07715">
    <property type="entry name" value="Plug"/>
    <property type="match status" value="1"/>
</dbReference>
<keyword evidence="5 7" id="KW-0472">Membrane</keyword>
<keyword evidence="2 7" id="KW-0813">Transport</keyword>
<evidence type="ECO:0000256" key="7">
    <source>
        <dbReference type="PROSITE-ProRule" id="PRU01360"/>
    </source>
</evidence>
<dbReference type="Gene3D" id="3.55.50.30">
    <property type="match status" value="1"/>
</dbReference>
<dbReference type="OrthoDB" id="9803050at2"/>
<evidence type="ECO:0000256" key="6">
    <source>
        <dbReference type="ARBA" id="ARBA00023237"/>
    </source>
</evidence>
<dbReference type="InterPro" id="IPR032508">
    <property type="entry name" value="FecR_C"/>
</dbReference>
<feature type="domain" description="Protein FecR C-terminal" evidence="10">
    <location>
        <begin position="28"/>
        <end position="95"/>
    </location>
</feature>
<dbReference type="Gene3D" id="2.170.130.10">
    <property type="entry name" value="TonB-dependent receptor, plug domain"/>
    <property type="match status" value="1"/>
</dbReference>
<dbReference type="Gene3D" id="2.40.170.20">
    <property type="entry name" value="TonB-dependent receptor, beta-barrel domain"/>
    <property type="match status" value="1"/>
</dbReference>
<comment type="subcellular location">
    <subcellularLocation>
        <location evidence="1 7">Cell outer membrane</location>
        <topology evidence="1 7">Multi-pass membrane protein</topology>
    </subcellularLocation>
</comment>
<protein>
    <submittedName>
        <fullName evidence="11">DUF4974 domain-containing protein</fullName>
    </submittedName>
</protein>